<dbReference type="Proteomes" id="UP000629468">
    <property type="component" value="Unassembled WGS sequence"/>
</dbReference>
<sequence length="344" mass="37843">MSGRFRRSSAMPLQFIRLLPFVFAGVMLSVFFPMDATSPGGGPRPPPPLYPGGTDQLSLPPGVVNAASDLHDLFNRFVAAFRDALRSIYGLTTTSNREDPRGARSSTHVGDYRAMLWASARAQGWAGLNSISQRTLSDIGIMSTHLEDGTVLRQEEEAYVRRLTARVLLEVFSSFNPRELIGPALLDSISSDFGRSGISTFSPILDDREIPFVATTITNATFLATAVIRLIDEDAMIEEAFHDFASNPSSWTHYIQSTSSILSIREIMQHAHHSQAQPSRALPIIPIPGGNFHHAFFRHGAPIEVDPEAATGPFALYDEDIEYIAALFVVAIIRFHRYNGIITA</sequence>
<keyword evidence="1" id="KW-0472">Membrane</keyword>
<dbReference type="EMBL" id="JABXXO010000005">
    <property type="protein sequence ID" value="KAF7777694.1"/>
    <property type="molecule type" value="Genomic_DNA"/>
</dbReference>
<accession>A0A8H7F5G7</accession>
<evidence type="ECO:0000313" key="2">
    <source>
        <dbReference type="EMBL" id="KAF7777694.1"/>
    </source>
</evidence>
<gene>
    <name evidence="2" type="ORF">Agabi119p4_3766</name>
</gene>
<keyword evidence="1" id="KW-0812">Transmembrane</keyword>
<comment type="caution">
    <text evidence="2">The sequence shown here is derived from an EMBL/GenBank/DDBJ whole genome shotgun (WGS) entry which is preliminary data.</text>
</comment>
<organism evidence="2 3">
    <name type="scientific">Agaricus bisporus var. burnettii</name>
    <dbReference type="NCBI Taxonomy" id="192524"/>
    <lineage>
        <taxon>Eukaryota</taxon>
        <taxon>Fungi</taxon>
        <taxon>Dikarya</taxon>
        <taxon>Basidiomycota</taxon>
        <taxon>Agaricomycotina</taxon>
        <taxon>Agaricomycetes</taxon>
        <taxon>Agaricomycetidae</taxon>
        <taxon>Agaricales</taxon>
        <taxon>Agaricineae</taxon>
        <taxon>Agaricaceae</taxon>
        <taxon>Agaricus</taxon>
    </lineage>
</organism>
<protein>
    <submittedName>
        <fullName evidence="2">Uncharacterized protein</fullName>
    </submittedName>
</protein>
<evidence type="ECO:0000256" key="1">
    <source>
        <dbReference type="SAM" id="Phobius"/>
    </source>
</evidence>
<feature type="transmembrane region" description="Helical" evidence="1">
    <location>
        <begin position="15"/>
        <end position="34"/>
    </location>
</feature>
<keyword evidence="1" id="KW-1133">Transmembrane helix</keyword>
<proteinExistence type="predicted"/>
<evidence type="ECO:0000313" key="3">
    <source>
        <dbReference type="Proteomes" id="UP000629468"/>
    </source>
</evidence>
<dbReference type="AlphaFoldDB" id="A0A8H7F5G7"/>
<name>A0A8H7F5G7_AGABI</name>
<reference evidence="2 3" key="1">
    <citation type="journal article" name="Sci. Rep.">
        <title>Telomere-to-telomere assembled and centromere annotated genomes of the two main subspecies of the button mushroom Agaricus bisporus reveal especially polymorphic chromosome ends.</title>
        <authorList>
            <person name="Sonnenberg A.S.M."/>
            <person name="Sedaghat-Telgerd N."/>
            <person name="Lavrijssen B."/>
            <person name="Ohm R.A."/>
            <person name="Hendrickx P.M."/>
            <person name="Scholtmeijer K."/>
            <person name="Baars J.J.P."/>
            <person name="van Peer A."/>
        </authorList>
    </citation>
    <scope>NUCLEOTIDE SEQUENCE [LARGE SCALE GENOMIC DNA]</scope>
    <source>
        <strain evidence="2 3">H119_p4</strain>
    </source>
</reference>